<dbReference type="CDD" id="cd09596">
    <property type="entry name" value="M36"/>
    <property type="match status" value="1"/>
</dbReference>
<dbReference type="AlphaFoldDB" id="A0A1N7IDL7"/>
<evidence type="ECO:0000313" key="15">
    <source>
        <dbReference type="Proteomes" id="UP000186106"/>
    </source>
</evidence>
<evidence type="ECO:0000256" key="8">
    <source>
        <dbReference type="ARBA" id="ARBA00022801"/>
    </source>
</evidence>
<evidence type="ECO:0000313" key="14">
    <source>
        <dbReference type="EMBL" id="SIS35168.1"/>
    </source>
</evidence>
<keyword evidence="11" id="KW-0865">Zymogen</keyword>
<dbReference type="GO" id="GO:0006508">
    <property type="term" value="P:proteolysis"/>
    <property type="evidence" value="ECO:0007669"/>
    <property type="project" value="UniProtKB-KW"/>
</dbReference>
<dbReference type="InterPro" id="IPR001842">
    <property type="entry name" value="Peptidase_M36"/>
</dbReference>
<dbReference type="PANTHER" id="PTHR33478:SF1">
    <property type="entry name" value="EXTRACELLULAR METALLOPROTEINASE MEP"/>
    <property type="match status" value="1"/>
</dbReference>
<keyword evidence="9" id="KW-0862">Zinc</keyword>
<comment type="subcellular location">
    <subcellularLocation>
        <location evidence="2">Secreted</location>
    </subcellularLocation>
</comment>
<dbReference type="InterPro" id="IPR046450">
    <property type="entry name" value="PA_dom_sf"/>
</dbReference>
<evidence type="ECO:0000256" key="4">
    <source>
        <dbReference type="ARBA" id="ARBA00022525"/>
    </source>
</evidence>
<dbReference type="Gene3D" id="3.10.170.10">
    <property type="match status" value="1"/>
</dbReference>
<protein>
    <submittedName>
        <fullName evidence="14">Por secretion system C-terminal sorting domain-containing protein</fullName>
    </submittedName>
</protein>
<dbReference type="InterPro" id="IPR003137">
    <property type="entry name" value="PA_domain"/>
</dbReference>
<evidence type="ECO:0000256" key="1">
    <source>
        <dbReference type="ARBA" id="ARBA00001947"/>
    </source>
</evidence>
<keyword evidence="5" id="KW-0645">Protease</keyword>
<evidence type="ECO:0000256" key="3">
    <source>
        <dbReference type="ARBA" id="ARBA00006006"/>
    </source>
</evidence>
<keyword evidence="10" id="KW-0482">Metalloprotease</keyword>
<dbReference type="CDD" id="cd04818">
    <property type="entry name" value="PA_subtilisin_1"/>
    <property type="match status" value="1"/>
</dbReference>
<dbReference type="NCBIfam" id="TIGR04183">
    <property type="entry name" value="Por_Secre_tail"/>
    <property type="match status" value="1"/>
</dbReference>
<evidence type="ECO:0000256" key="5">
    <source>
        <dbReference type="ARBA" id="ARBA00022670"/>
    </source>
</evidence>
<dbReference type="Pfam" id="PF02225">
    <property type="entry name" value="PA"/>
    <property type="match status" value="1"/>
</dbReference>
<feature type="domain" description="Secretion system C-terminal sorting" evidence="13">
    <location>
        <begin position="815"/>
        <end position="889"/>
    </location>
</feature>
<sequence length="891" mass="97527">MLIICRLVALIMDMKNKTLPILFAVFSVFPAIVFGQDNERLIKDYISQNRIREYKKSDLNNFIVDNVDQSKSLNGNVVKLIQTYNGLPVYSSVATALIKDNKVTYYTDNFVKDYVAASPKNASISERIALQKIASDLGNDKISTLPIISFFEKGSDRLFSAKQRLVYVNNKNKDLRLAYEFLFKEPDAVDSWSILIDANNGEVISKINLNVSCNFHDDAYGHSESQVNVMPQQRDFYIHDNIQKKNMLFLAPDNASYNVFPLPIEAPTFGPRSIVNNPWILASSPEGWHSNGTNHYTITRGNNVYAYDDKDNDEATFGTSPDGGATRNFNFAYDANGLTYNNLSAATTNLFYISNMIHDIFYKFGFTEPARNFQSNNFGNGGLDDDEVFAQSQDGKGFNNANFATGPDNYNPVMQMYLWLGSNRKAWYNTPADATSRIVDAGIAQFGSQLNDIGITGDVKLSSVLDACTALPAGELTGKIALIQRGTCGFAVKVKNAQLAGAIGAIIYNNSVNGANIGNMAGDGVISPTVTIPSILITEAEGIFMKDKLTANISVNTTLKADTKYDGSFDNGIVTHEYGHGISNRLTGDGYTCLNARPYGTNTTYSKEQMGEGWSDFFALMVTNKPGDNSSVARGIGTYPIGQPITGVGIRPAKYSPDFSVNGFTYGDTNGLEYADGTEMVADSHSIGFIWASMLWDLHWKYVEKYGYSSDVTANATNGSSKVLQLIVDGLKLQTCDPTFIDGRNAILAAELAATEGQDKCMIWKVFAKRGLGVNASAGLKTDINDQVENFDVPAACASLGTDEVTSIKDNKISIYPNPARDEFYITFPSKTLGKVSVELYDMSGKLVSSEDKISPEAKKAISTNRLVNGTYMVKVKGLGFEANSKVIVKK</sequence>
<dbReference type="SUPFAM" id="SSF55486">
    <property type="entry name" value="Metalloproteases ('zincins'), catalytic domain"/>
    <property type="match status" value="1"/>
</dbReference>
<evidence type="ECO:0000259" key="12">
    <source>
        <dbReference type="Pfam" id="PF02225"/>
    </source>
</evidence>
<dbReference type="InterPro" id="IPR050371">
    <property type="entry name" value="Fungal_virulence_M36"/>
</dbReference>
<gene>
    <name evidence="14" type="ORF">SAMN05421768_104256</name>
</gene>
<dbReference type="Proteomes" id="UP000186106">
    <property type="component" value="Unassembled WGS sequence"/>
</dbReference>
<comment type="cofactor">
    <cofactor evidence="1">
        <name>Zn(2+)</name>
        <dbReference type="ChEBI" id="CHEBI:29105"/>
    </cofactor>
</comment>
<accession>A0A1N7IDL7</accession>
<evidence type="ECO:0000256" key="2">
    <source>
        <dbReference type="ARBA" id="ARBA00004613"/>
    </source>
</evidence>
<dbReference type="Gene3D" id="3.50.30.30">
    <property type="match status" value="1"/>
</dbReference>
<keyword evidence="4" id="KW-0964">Secreted</keyword>
<feature type="domain" description="PA" evidence="12">
    <location>
        <begin position="466"/>
        <end position="542"/>
    </location>
</feature>
<keyword evidence="7" id="KW-0732">Signal</keyword>
<dbReference type="PANTHER" id="PTHR33478">
    <property type="entry name" value="EXTRACELLULAR METALLOPROTEINASE MEP"/>
    <property type="match status" value="1"/>
</dbReference>
<dbReference type="GO" id="GO:0004222">
    <property type="term" value="F:metalloendopeptidase activity"/>
    <property type="evidence" value="ECO:0007669"/>
    <property type="project" value="InterPro"/>
</dbReference>
<dbReference type="GO" id="GO:0008270">
    <property type="term" value="F:zinc ion binding"/>
    <property type="evidence" value="ECO:0007669"/>
    <property type="project" value="InterPro"/>
</dbReference>
<evidence type="ECO:0000256" key="7">
    <source>
        <dbReference type="ARBA" id="ARBA00022729"/>
    </source>
</evidence>
<organism evidence="14 15">
    <name type="scientific">Chryseobacterium joostei</name>
    <dbReference type="NCBI Taxonomy" id="112234"/>
    <lineage>
        <taxon>Bacteria</taxon>
        <taxon>Pseudomonadati</taxon>
        <taxon>Bacteroidota</taxon>
        <taxon>Flavobacteriia</taxon>
        <taxon>Flavobacteriales</taxon>
        <taxon>Weeksellaceae</taxon>
        <taxon>Chryseobacterium group</taxon>
        <taxon>Chryseobacterium</taxon>
    </lineage>
</organism>
<reference evidence="14 15" key="1">
    <citation type="submission" date="2017-01" db="EMBL/GenBank/DDBJ databases">
        <authorList>
            <person name="Mah S.A."/>
            <person name="Swanson W.J."/>
            <person name="Moy G.W."/>
            <person name="Vacquier V.D."/>
        </authorList>
    </citation>
    <scope>NUCLEOTIDE SEQUENCE [LARGE SCALE GENOMIC DNA]</scope>
    <source>
        <strain evidence="14 15">DSM 16927</strain>
    </source>
</reference>
<dbReference type="EMBL" id="FTNZ01000004">
    <property type="protein sequence ID" value="SIS35168.1"/>
    <property type="molecule type" value="Genomic_DNA"/>
</dbReference>
<evidence type="ECO:0000256" key="9">
    <source>
        <dbReference type="ARBA" id="ARBA00022833"/>
    </source>
</evidence>
<proteinExistence type="inferred from homology"/>
<evidence type="ECO:0000256" key="11">
    <source>
        <dbReference type="ARBA" id="ARBA00023145"/>
    </source>
</evidence>
<dbReference type="Pfam" id="PF18962">
    <property type="entry name" value="Por_Secre_tail"/>
    <property type="match status" value="1"/>
</dbReference>
<dbReference type="SUPFAM" id="SSF52025">
    <property type="entry name" value="PA domain"/>
    <property type="match status" value="1"/>
</dbReference>
<comment type="similarity">
    <text evidence="3">Belongs to the peptidase M36 family.</text>
</comment>
<evidence type="ECO:0000256" key="6">
    <source>
        <dbReference type="ARBA" id="ARBA00022723"/>
    </source>
</evidence>
<evidence type="ECO:0000259" key="13">
    <source>
        <dbReference type="Pfam" id="PF18962"/>
    </source>
</evidence>
<keyword evidence="6" id="KW-0479">Metal-binding</keyword>
<dbReference type="Pfam" id="PF02128">
    <property type="entry name" value="Peptidase_M36"/>
    <property type="match status" value="1"/>
</dbReference>
<dbReference type="NCBIfam" id="NF038113">
    <property type="entry name" value="T9SSA_dep_M36"/>
    <property type="match status" value="1"/>
</dbReference>
<name>A0A1N7IDL7_9FLAO</name>
<evidence type="ECO:0000256" key="10">
    <source>
        <dbReference type="ARBA" id="ARBA00023049"/>
    </source>
</evidence>
<dbReference type="Gene3D" id="1.10.390.10">
    <property type="entry name" value="Neutral Protease Domain 2"/>
    <property type="match status" value="1"/>
</dbReference>
<keyword evidence="8" id="KW-0378">Hydrolase</keyword>
<dbReference type="STRING" id="112234.SAMN05421768_104256"/>
<dbReference type="InterPro" id="IPR026444">
    <property type="entry name" value="Secre_tail"/>
</dbReference>
<dbReference type="InterPro" id="IPR027268">
    <property type="entry name" value="Peptidase_M4/M1_CTD_sf"/>
</dbReference>
<dbReference type="GO" id="GO:0005615">
    <property type="term" value="C:extracellular space"/>
    <property type="evidence" value="ECO:0007669"/>
    <property type="project" value="InterPro"/>
</dbReference>